<dbReference type="SMART" id="SM00341">
    <property type="entry name" value="HRDC"/>
    <property type="match status" value="1"/>
</dbReference>
<dbReference type="InterPro" id="IPR041605">
    <property type="entry name" value="Exo_C"/>
</dbReference>
<proteinExistence type="predicted"/>
<dbReference type="SMART" id="SM00474">
    <property type="entry name" value="35EXOc"/>
    <property type="match status" value="1"/>
</dbReference>
<evidence type="ECO:0000256" key="1">
    <source>
        <dbReference type="SAM" id="MobiDB-lite"/>
    </source>
</evidence>
<feature type="domain" description="HRDC" evidence="2">
    <location>
        <begin position="311"/>
        <end position="391"/>
    </location>
</feature>
<gene>
    <name evidence="3" type="primary">rnd</name>
    <name evidence="3" type="ORF">BFL34_02626</name>
</gene>
<dbReference type="InterPro" id="IPR002121">
    <property type="entry name" value="HRDC_dom"/>
</dbReference>
<dbReference type="Proteomes" id="UP000194837">
    <property type="component" value="Unassembled WGS sequence"/>
</dbReference>
<dbReference type="AlphaFoldDB" id="A0A251Y2T9"/>
<feature type="compositionally biased region" description="Low complexity" evidence="1">
    <location>
        <begin position="69"/>
        <end position="86"/>
    </location>
</feature>
<dbReference type="Gene3D" id="1.10.150.80">
    <property type="entry name" value="HRDC domain"/>
    <property type="match status" value="2"/>
</dbReference>
<feature type="compositionally biased region" description="Low complexity" evidence="1">
    <location>
        <begin position="1"/>
        <end position="19"/>
    </location>
</feature>
<dbReference type="PANTHER" id="PTHR47649:SF1">
    <property type="entry name" value="RIBONUCLEASE D"/>
    <property type="match status" value="1"/>
</dbReference>
<dbReference type="SUPFAM" id="SSF47819">
    <property type="entry name" value="HRDC-like"/>
    <property type="match status" value="1"/>
</dbReference>
<accession>A0A251Y2T9</accession>
<dbReference type="InterPro" id="IPR012337">
    <property type="entry name" value="RNaseH-like_sf"/>
</dbReference>
<reference evidence="3 4" key="1">
    <citation type="submission" date="2016-08" db="EMBL/GenBank/DDBJ databases">
        <title>Genome sequence of Clavibacter michiganensis spp strain CFBP7494.</title>
        <authorList>
            <person name="Thapa S.P."/>
            <person name="Coaker G."/>
            <person name="Jacques M.-A."/>
        </authorList>
    </citation>
    <scope>NUCLEOTIDE SEQUENCE [LARGE SCALE GENOMIC DNA]</scope>
    <source>
        <strain evidence="3">CFBP7494</strain>
    </source>
</reference>
<dbReference type="GO" id="GO:0008408">
    <property type="term" value="F:3'-5' exonuclease activity"/>
    <property type="evidence" value="ECO:0007669"/>
    <property type="project" value="InterPro"/>
</dbReference>
<dbReference type="InterPro" id="IPR051086">
    <property type="entry name" value="RNase_D-like"/>
</dbReference>
<dbReference type="GO" id="GO:0003676">
    <property type="term" value="F:nucleic acid binding"/>
    <property type="evidence" value="ECO:0007669"/>
    <property type="project" value="InterPro"/>
</dbReference>
<dbReference type="Pfam" id="PF00570">
    <property type="entry name" value="HRDC"/>
    <property type="match status" value="1"/>
</dbReference>
<dbReference type="SUPFAM" id="SSF53098">
    <property type="entry name" value="Ribonuclease H-like"/>
    <property type="match status" value="1"/>
</dbReference>
<dbReference type="CDD" id="cd06142">
    <property type="entry name" value="RNaseD_exo"/>
    <property type="match status" value="1"/>
</dbReference>
<dbReference type="GO" id="GO:0000166">
    <property type="term" value="F:nucleotide binding"/>
    <property type="evidence" value="ECO:0007669"/>
    <property type="project" value="InterPro"/>
</dbReference>
<organism evidence="3 4">
    <name type="scientific">Clavibacter michiganensis</name>
    <dbReference type="NCBI Taxonomy" id="28447"/>
    <lineage>
        <taxon>Bacteria</taxon>
        <taxon>Bacillati</taxon>
        <taxon>Actinomycetota</taxon>
        <taxon>Actinomycetes</taxon>
        <taxon>Micrococcales</taxon>
        <taxon>Microbacteriaceae</taxon>
        <taxon>Clavibacter</taxon>
    </lineage>
</organism>
<dbReference type="InterPro" id="IPR010997">
    <property type="entry name" value="HRDC-like_sf"/>
</dbReference>
<name>A0A251Y2T9_9MICO</name>
<dbReference type="InterPro" id="IPR002562">
    <property type="entry name" value="3'-5'_exonuclease_dom"/>
</dbReference>
<dbReference type="InterPro" id="IPR044876">
    <property type="entry name" value="HRDC_dom_sf"/>
</dbReference>
<evidence type="ECO:0000259" key="2">
    <source>
        <dbReference type="PROSITE" id="PS50967"/>
    </source>
</evidence>
<dbReference type="GO" id="GO:0006139">
    <property type="term" value="P:nucleobase-containing compound metabolic process"/>
    <property type="evidence" value="ECO:0007669"/>
    <property type="project" value="InterPro"/>
</dbReference>
<dbReference type="PANTHER" id="PTHR47649">
    <property type="entry name" value="RIBONUCLEASE D"/>
    <property type="match status" value="1"/>
</dbReference>
<dbReference type="Pfam" id="PF01612">
    <property type="entry name" value="DNA_pol_A_exo1"/>
    <property type="match status" value="1"/>
</dbReference>
<sequence length="500" mass="53397">MNAPSDTPDPDATGDAPVATPTPPPAGLIRPAMGTSLFSDVPGSTATDAVVARTRTRTRRPAPDPVPAAPAAAAPEQQTRVAAPARVADDAPARPPLREAAATGDLTVIDTREDYLRAVEAIAAGTGPIAVDAERASGFRYSQRAYLIQVFRRGAGTFLFDPPAVGDFSELDDVIRDVEWVLHAASQDLACLREVGLDPQRIFDTELASRLLGLPRVGLGTVVEELLGIHLAKEHSAADWSTRPLPRAWLVYAALDVELLVDVRDEIARRLEEQGKTGIAEQEFAATIAKEAKPARVEPWRRLSGLHGVRGGRNLAVAKELWEARDAYAREVDTSPGRLVPDGSLVAVARVLPQTKRDLAAVREFSGRASRSEIDRWWAAVERGLAATEFPQLRGTGESMPPPKAWADKDPAADRRLKRARVAVQEVATGMGVPQENLLTPEVLRRVAWTPPADLAPEAVGEALASWGARPWQIEAAAPAVAAAFVDADQAGDATDDGAS</sequence>
<dbReference type="Gene3D" id="3.30.420.10">
    <property type="entry name" value="Ribonuclease H-like superfamily/Ribonuclease H"/>
    <property type="match status" value="1"/>
</dbReference>
<comment type="caution">
    <text evidence="3">The sequence shown here is derived from an EMBL/GenBank/DDBJ whole genome shotgun (WGS) entry which is preliminary data.</text>
</comment>
<dbReference type="Pfam" id="PF18305">
    <property type="entry name" value="DNA_pol_A_exoN"/>
    <property type="match status" value="1"/>
</dbReference>
<evidence type="ECO:0000313" key="3">
    <source>
        <dbReference type="EMBL" id="OUE18594.1"/>
    </source>
</evidence>
<dbReference type="EMBL" id="MDJW01000012">
    <property type="protein sequence ID" value="OUE18594.1"/>
    <property type="molecule type" value="Genomic_DNA"/>
</dbReference>
<dbReference type="InterPro" id="IPR036397">
    <property type="entry name" value="RNaseH_sf"/>
</dbReference>
<protein>
    <submittedName>
        <fullName evidence="3">Ribonuclease D</fullName>
    </submittedName>
</protein>
<dbReference type="RefSeq" id="WP_172405944.1">
    <property type="nucleotide sequence ID" value="NZ_MDJW01000012.1"/>
</dbReference>
<feature type="region of interest" description="Disordered" evidence="1">
    <location>
        <begin position="1"/>
        <end position="104"/>
    </location>
</feature>
<evidence type="ECO:0000313" key="4">
    <source>
        <dbReference type="Proteomes" id="UP000194837"/>
    </source>
</evidence>
<dbReference type="PROSITE" id="PS50967">
    <property type="entry name" value="HRDC"/>
    <property type="match status" value="1"/>
</dbReference>